<keyword evidence="3" id="KW-0677">Repeat</keyword>
<feature type="transmembrane region" description="Helical" evidence="7">
    <location>
        <begin position="755"/>
        <end position="776"/>
    </location>
</feature>
<dbReference type="GO" id="GO:0005509">
    <property type="term" value="F:calcium ion binding"/>
    <property type="evidence" value="ECO:0007669"/>
    <property type="project" value="InterPro"/>
</dbReference>
<dbReference type="InterPro" id="IPR000742">
    <property type="entry name" value="EGF"/>
</dbReference>
<dbReference type="Gene3D" id="2.120.10.30">
    <property type="entry name" value="TolB, C-terminal domain"/>
    <property type="match status" value="2"/>
</dbReference>
<name>A0A814W7Y1_ADIRI</name>
<dbReference type="Proteomes" id="UP000663828">
    <property type="component" value="Unassembled WGS sequence"/>
</dbReference>
<dbReference type="SMART" id="SM00179">
    <property type="entry name" value="EGF_CA"/>
    <property type="match status" value="3"/>
</dbReference>
<dbReference type="SMART" id="SM00181">
    <property type="entry name" value="EGF"/>
    <property type="match status" value="3"/>
</dbReference>
<feature type="repeat" description="NHL" evidence="6">
    <location>
        <begin position="170"/>
        <end position="209"/>
    </location>
</feature>
<feature type="domain" description="EGF-like" evidence="8">
    <location>
        <begin position="663"/>
        <end position="700"/>
    </location>
</feature>
<dbReference type="PROSITE" id="PS51125">
    <property type="entry name" value="NHL"/>
    <property type="match status" value="2"/>
</dbReference>
<dbReference type="OrthoDB" id="430340at2759"/>
<feature type="domain" description="EGF-like" evidence="8">
    <location>
        <begin position="702"/>
        <end position="739"/>
    </location>
</feature>
<evidence type="ECO:0000259" key="8">
    <source>
        <dbReference type="PROSITE" id="PS50026"/>
    </source>
</evidence>
<dbReference type="Pfam" id="PF01436">
    <property type="entry name" value="NHL"/>
    <property type="match status" value="2"/>
</dbReference>
<dbReference type="PROSITE" id="PS00022">
    <property type="entry name" value="EGF_1"/>
    <property type="match status" value="1"/>
</dbReference>
<dbReference type="GO" id="GO:0045197">
    <property type="term" value="P:establishment or maintenance of epithelial cell apical/basal polarity"/>
    <property type="evidence" value="ECO:0007669"/>
    <property type="project" value="TreeGrafter"/>
</dbReference>
<evidence type="ECO:0000313" key="10">
    <source>
        <dbReference type="EMBL" id="CAF1314089.1"/>
    </source>
</evidence>
<dbReference type="PROSITE" id="PS01186">
    <property type="entry name" value="EGF_2"/>
    <property type="match status" value="2"/>
</dbReference>
<evidence type="ECO:0000256" key="6">
    <source>
        <dbReference type="PROSITE-ProRule" id="PRU00504"/>
    </source>
</evidence>
<evidence type="ECO:0000256" key="7">
    <source>
        <dbReference type="SAM" id="Phobius"/>
    </source>
</evidence>
<dbReference type="PANTHER" id="PTHR24049:SF22">
    <property type="entry name" value="DROSOPHILA CRUMBS HOMOLOG"/>
    <property type="match status" value="1"/>
</dbReference>
<keyword evidence="7" id="KW-1133">Transmembrane helix</keyword>
<accession>A0A814W7Y1</accession>
<dbReference type="Proteomes" id="UP000663852">
    <property type="component" value="Unassembled WGS sequence"/>
</dbReference>
<dbReference type="CDD" id="cd05819">
    <property type="entry name" value="NHL"/>
    <property type="match status" value="2"/>
</dbReference>
<dbReference type="GO" id="GO:0032991">
    <property type="term" value="C:protein-containing complex"/>
    <property type="evidence" value="ECO:0007669"/>
    <property type="project" value="TreeGrafter"/>
</dbReference>
<keyword evidence="2" id="KW-0732">Signal</keyword>
<comment type="caution">
    <text evidence="9">The sequence shown here is derived from an EMBL/GenBank/DDBJ whole genome shotgun (WGS) entry which is preliminary data.</text>
</comment>
<dbReference type="Pfam" id="PF00008">
    <property type="entry name" value="EGF"/>
    <property type="match status" value="2"/>
</dbReference>
<dbReference type="InterPro" id="IPR051022">
    <property type="entry name" value="Notch_Cell-Fate_Det"/>
</dbReference>
<comment type="caution">
    <text evidence="5">Lacks conserved residue(s) required for the propagation of feature annotation.</text>
</comment>
<keyword evidence="11" id="KW-1185">Reference proteome</keyword>
<evidence type="ECO:0000313" key="12">
    <source>
        <dbReference type="Proteomes" id="UP000663852"/>
    </source>
</evidence>
<dbReference type="GO" id="GO:0007157">
    <property type="term" value="P:heterophilic cell-cell adhesion via plasma membrane cell adhesion molecules"/>
    <property type="evidence" value="ECO:0007669"/>
    <property type="project" value="TreeGrafter"/>
</dbReference>
<evidence type="ECO:0000313" key="9">
    <source>
        <dbReference type="EMBL" id="CAF1198564.1"/>
    </source>
</evidence>
<feature type="disulfide bond" evidence="5">
    <location>
        <begin position="690"/>
        <end position="699"/>
    </location>
</feature>
<protein>
    <recommendedName>
        <fullName evidence="8">EGF-like domain-containing protein</fullName>
    </recommendedName>
</protein>
<reference evidence="9" key="1">
    <citation type="submission" date="2021-02" db="EMBL/GenBank/DDBJ databases">
        <authorList>
            <person name="Nowell W R."/>
        </authorList>
    </citation>
    <scope>NUCLEOTIDE SEQUENCE</scope>
</reference>
<evidence type="ECO:0000256" key="5">
    <source>
        <dbReference type="PROSITE-ProRule" id="PRU00076"/>
    </source>
</evidence>
<dbReference type="InterPro" id="IPR001881">
    <property type="entry name" value="EGF-like_Ca-bd_dom"/>
</dbReference>
<dbReference type="PROSITE" id="PS50026">
    <property type="entry name" value="EGF_3"/>
    <property type="match status" value="3"/>
</dbReference>
<dbReference type="EMBL" id="CAJNOJ010000147">
    <property type="protein sequence ID" value="CAF1198564.1"/>
    <property type="molecule type" value="Genomic_DNA"/>
</dbReference>
<keyword evidence="1 5" id="KW-0245">EGF-like domain</keyword>
<dbReference type="Gene3D" id="2.10.25.10">
    <property type="entry name" value="Laminin"/>
    <property type="match status" value="3"/>
</dbReference>
<evidence type="ECO:0000313" key="11">
    <source>
        <dbReference type="Proteomes" id="UP000663828"/>
    </source>
</evidence>
<dbReference type="FunFam" id="2.10.25.10:FF:000118">
    <property type="entry name" value="protein delta homolog 2"/>
    <property type="match status" value="1"/>
</dbReference>
<dbReference type="PANTHER" id="PTHR24049">
    <property type="entry name" value="CRUMBS FAMILY MEMBER"/>
    <property type="match status" value="1"/>
</dbReference>
<dbReference type="InterPro" id="IPR001258">
    <property type="entry name" value="NHL_repeat"/>
</dbReference>
<gene>
    <name evidence="9" type="ORF">EDS130_LOCUS25226</name>
    <name evidence="10" type="ORF">XAT740_LOCUS29545</name>
</gene>
<dbReference type="GO" id="GO:0005886">
    <property type="term" value="C:plasma membrane"/>
    <property type="evidence" value="ECO:0007669"/>
    <property type="project" value="TreeGrafter"/>
</dbReference>
<evidence type="ECO:0000256" key="2">
    <source>
        <dbReference type="ARBA" id="ARBA00022729"/>
    </source>
</evidence>
<feature type="disulfide bond" evidence="5">
    <location>
        <begin position="651"/>
        <end position="660"/>
    </location>
</feature>
<keyword evidence="7" id="KW-0472">Membrane</keyword>
<dbReference type="Gene3D" id="2.40.10.500">
    <property type="match status" value="2"/>
</dbReference>
<proteinExistence type="predicted"/>
<dbReference type="InterPro" id="IPR011042">
    <property type="entry name" value="6-blade_b-propeller_TolB-like"/>
</dbReference>
<evidence type="ECO:0000256" key="4">
    <source>
        <dbReference type="ARBA" id="ARBA00023157"/>
    </source>
</evidence>
<feature type="domain" description="EGF-like" evidence="8">
    <location>
        <begin position="621"/>
        <end position="661"/>
    </location>
</feature>
<keyword evidence="7" id="KW-0812">Transmembrane</keyword>
<keyword evidence="4 5" id="KW-1015">Disulfide bond</keyword>
<dbReference type="AlphaFoldDB" id="A0A814W7Y1"/>
<dbReference type="CDD" id="cd00054">
    <property type="entry name" value="EGF_CA"/>
    <property type="match status" value="3"/>
</dbReference>
<evidence type="ECO:0000256" key="3">
    <source>
        <dbReference type="ARBA" id="ARBA00022737"/>
    </source>
</evidence>
<dbReference type="SUPFAM" id="SSF101898">
    <property type="entry name" value="NHL repeat"/>
    <property type="match status" value="2"/>
</dbReference>
<feature type="repeat" description="NHL" evidence="6">
    <location>
        <begin position="464"/>
        <end position="503"/>
    </location>
</feature>
<dbReference type="SUPFAM" id="SSF57196">
    <property type="entry name" value="EGF/Laminin"/>
    <property type="match status" value="3"/>
</dbReference>
<sequence>MKFSVIEDIFHSIGLSINQPQFSSCAIWNSVATTFANNTTVGTYPYKIFVNKDNTVYVTAASIKQVLVWAKDSDIVTQNISIGVNNSYGVFVTSTGDIYVSSGDAIGQVSKWSANATVKVTIMNVSGRCAYLFIDINETLYCSSDNRNIVIKISLNSTANTAPSIAAGNGTNGPNAYMLSNPLGIWVDANLNLYVADFKNNRIQQFRPNELNATTVVGTSGTIVLNGPSDVLLDAAGYLFIVDHNNNRIVGSSFNGFRCIVGCSRVGGAGSDQLNYPYSFSFDSYGNLFVADTYNQRIQKFILATNSCGLSYNRPKISSYTTWNSSGVTIGDNNTFGALPDSVYIDIDNTLYVAAPILNRILVWPEDSINVSRDISGGLNEPYSMFISTIGDVYVDNGKYNGRVDKWTLNATSSVVAMYVNGICYGLFIDVSDHLYCSIGNSHIVVKKSLNDSVNSTTAVAGTGTFGNAPNMLYGPRGIFVDLELNLYVADCFNNRIQLFLTNDSNATTIVGNGSNETITLSYPIAIVLDADRHLFILEYGSGRVVGPGFNGYRCVIGCTGSGSASNQLYQPTSLSFDSYGNLFIADTHNNRVQKFFLITNSCSGQQSSAFLPSCPNYSIFNVTCDILRPCQNNATCSSDNTTLLGYSCMCLPGFNGTQCQYNYRPCQSSTCLNNGICNETSNTTFTCSCSPGWQNSHCETKINYCKPTTCLNRGVCQPLLLNYTCQCISGSYSGQYCEITSSRTVAFQTFSKSFAYIVIFAIISTAMFIIVMDVLKYGFNIDPVGKDLLKKKQAKKASRTRRPDVTRYIYVNALPF</sequence>
<dbReference type="EMBL" id="CAJNOR010002580">
    <property type="protein sequence ID" value="CAF1314089.1"/>
    <property type="molecule type" value="Genomic_DNA"/>
</dbReference>
<evidence type="ECO:0000256" key="1">
    <source>
        <dbReference type="ARBA" id="ARBA00022536"/>
    </source>
</evidence>
<organism evidence="9 12">
    <name type="scientific">Adineta ricciae</name>
    <name type="common">Rotifer</name>
    <dbReference type="NCBI Taxonomy" id="249248"/>
    <lineage>
        <taxon>Eukaryota</taxon>
        <taxon>Metazoa</taxon>
        <taxon>Spiralia</taxon>
        <taxon>Gnathifera</taxon>
        <taxon>Rotifera</taxon>
        <taxon>Eurotatoria</taxon>
        <taxon>Bdelloidea</taxon>
        <taxon>Adinetida</taxon>
        <taxon>Adinetidae</taxon>
        <taxon>Adineta</taxon>
    </lineage>
</organism>